<sequence>MAIGRIRSEHTSENAEINMVPLIDVMLVLLVIFIITAPMVTQSVDLSLPKAASIEAPVPPQKPETIEITKTGEILLNQTPVTLENLHASLEAIKAKDATNEPIIALNIDESVPYDTVAKTLIEIKRANLSKIGFITTVEDR</sequence>
<evidence type="ECO:0000256" key="13">
    <source>
        <dbReference type="SAM" id="Phobius"/>
    </source>
</evidence>
<keyword evidence="8 12" id="KW-0812">Transmembrane</keyword>
<evidence type="ECO:0000313" key="14">
    <source>
        <dbReference type="EMBL" id="ELV08645.1"/>
    </source>
</evidence>
<keyword evidence="6" id="KW-1003">Cell membrane</keyword>
<proteinExistence type="inferred from homology"/>
<dbReference type="OrthoDB" id="9798629at2"/>
<comment type="subcellular location">
    <subcellularLocation>
        <location evidence="2">Cell inner membrane</location>
        <topology evidence="2">Single-pass type II membrane protein</topology>
    </subcellularLocation>
    <subcellularLocation>
        <location evidence="12">Cell membrane</location>
        <topology evidence="12">Single-pass type II membrane protein</topology>
    </subcellularLocation>
</comment>
<evidence type="ECO:0000256" key="11">
    <source>
        <dbReference type="ARBA" id="ARBA00023136"/>
    </source>
</evidence>
<gene>
    <name evidence="14" type="ORF">F387_00037</name>
</gene>
<dbReference type="EMBL" id="AOBV01000002">
    <property type="protein sequence ID" value="ELV08645.1"/>
    <property type="molecule type" value="Genomic_DNA"/>
</dbReference>
<dbReference type="Proteomes" id="UP000011617">
    <property type="component" value="Unassembled WGS sequence"/>
</dbReference>
<dbReference type="GO" id="GO:0022857">
    <property type="term" value="F:transmembrane transporter activity"/>
    <property type="evidence" value="ECO:0007669"/>
    <property type="project" value="InterPro"/>
</dbReference>
<evidence type="ECO:0000256" key="6">
    <source>
        <dbReference type="ARBA" id="ARBA00022475"/>
    </source>
</evidence>
<comment type="function">
    <text evidence="1">Involved in the TonB-dependent energy-dependent transport of various receptor-bound substrates.</text>
</comment>
<dbReference type="PANTHER" id="PTHR30558:SF12">
    <property type="entry name" value="BIOPOLYMER TRANSPORT PROTEIN EXBD"/>
    <property type="match status" value="1"/>
</dbReference>
<evidence type="ECO:0000256" key="3">
    <source>
        <dbReference type="ARBA" id="ARBA00005811"/>
    </source>
</evidence>
<dbReference type="InterPro" id="IPR003400">
    <property type="entry name" value="ExbD"/>
</dbReference>
<keyword evidence="10 13" id="KW-1133">Transmembrane helix</keyword>
<dbReference type="GO" id="GO:0015031">
    <property type="term" value="P:protein transport"/>
    <property type="evidence" value="ECO:0007669"/>
    <property type="project" value="UniProtKB-KW"/>
</dbReference>
<dbReference type="PATRIC" id="fig|1261130.3.peg.243"/>
<keyword evidence="11 13" id="KW-0472">Membrane</keyword>
<keyword evidence="5 12" id="KW-0813">Transport</keyword>
<keyword evidence="7" id="KW-0997">Cell inner membrane</keyword>
<name>L8Y0Y9_9GAMM</name>
<evidence type="ECO:0000256" key="8">
    <source>
        <dbReference type="ARBA" id="ARBA00022692"/>
    </source>
</evidence>
<evidence type="ECO:0000256" key="7">
    <source>
        <dbReference type="ARBA" id="ARBA00022519"/>
    </source>
</evidence>
<dbReference type="HOGENOM" id="CLU_085305_1_1_6"/>
<organism evidence="14 15">
    <name type="scientific">Wohlfahrtiimonas chitiniclastica SH04</name>
    <dbReference type="NCBI Taxonomy" id="1261130"/>
    <lineage>
        <taxon>Bacteria</taxon>
        <taxon>Pseudomonadati</taxon>
        <taxon>Pseudomonadota</taxon>
        <taxon>Gammaproteobacteria</taxon>
        <taxon>Cardiobacteriales</taxon>
        <taxon>Ignatzschineriaceae</taxon>
        <taxon>Wohlfahrtiimonas</taxon>
    </lineage>
</organism>
<reference evidence="14 15" key="1">
    <citation type="journal article" date="2013" name="Genome Announc.">
        <title>Complete Genome Sequence of Wohlfahrtiimonas chitiniclastica Strain SH04, Isolated from Chrysomya megacephala Collected from Pudong International Airport in China.</title>
        <authorList>
            <person name="Cao X.M."/>
            <person name="Chen T."/>
            <person name="Xu L.Z."/>
            <person name="Yao L.S."/>
            <person name="Qi J."/>
            <person name="Zhang X.L."/>
            <person name="Yan Q.L."/>
            <person name="Deng Y.H."/>
            <person name="Guo T.Y."/>
            <person name="Wang J."/>
            <person name="Hu K.X."/>
            <person name="Xu B.L."/>
        </authorList>
    </citation>
    <scope>NUCLEOTIDE SEQUENCE [LARGE SCALE GENOMIC DNA]</scope>
    <source>
        <strain evidence="14 15">SH04</strain>
    </source>
</reference>
<evidence type="ECO:0000256" key="12">
    <source>
        <dbReference type="RuleBase" id="RU003879"/>
    </source>
</evidence>
<dbReference type="Gene3D" id="3.30.420.270">
    <property type="match status" value="1"/>
</dbReference>
<dbReference type="GO" id="GO:0005886">
    <property type="term" value="C:plasma membrane"/>
    <property type="evidence" value="ECO:0007669"/>
    <property type="project" value="UniProtKB-SubCell"/>
</dbReference>
<keyword evidence="9 12" id="KW-0653">Protein transport</keyword>
<dbReference type="RefSeq" id="WP_008314443.1">
    <property type="nucleotide sequence ID" value="NZ_KB372778.1"/>
</dbReference>
<evidence type="ECO:0000256" key="5">
    <source>
        <dbReference type="ARBA" id="ARBA00022448"/>
    </source>
</evidence>
<comment type="similarity">
    <text evidence="3 12">Belongs to the ExbD/TolR family.</text>
</comment>
<protein>
    <submittedName>
        <fullName evidence="14">Biopolymer transport protein ExbD</fullName>
    </submittedName>
</protein>
<comment type="subunit">
    <text evidence="4">The accessory proteins ExbB and ExbD seem to form a complex with TonB.</text>
</comment>
<feature type="transmembrane region" description="Helical" evidence="13">
    <location>
        <begin position="21"/>
        <end position="40"/>
    </location>
</feature>
<comment type="caution">
    <text evidence="14">The sequence shown here is derived from an EMBL/GenBank/DDBJ whole genome shotgun (WGS) entry which is preliminary data.</text>
</comment>
<dbReference type="Pfam" id="PF02472">
    <property type="entry name" value="ExbD"/>
    <property type="match status" value="1"/>
</dbReference>
<dbReference type="PANTHER" id="PTHR30558">
    <property type="entry name" value="EXBD MEMBRANE COMPONENT OF PMF-DRIVEN MACROMOLECULE IMPORT SYSTEM"/>
    <property type="match status" value="1"/>
</dbReference>
<evidence type="ECO:0000256" key="2">
    <source>
        <dbReference type="ARBA" id="ARBA00004249"/>
    </source>
</evidence>
<evidence type="ECO:0000256" key="9">
    <source>
        <dbReference type="ARBA" id="ARBA00022927"/>
    </source>
</evidence>
<evidence type="ECO:0000256" key="4">
    <source>
        <dbReference type="ARBA" id="ARBA00011471"/>
    </source>
</evidence>
<keyword evidence="15" id="KW-1185">Reference proteome</keyword>
<evidence type="ECO:0000256" key="1">
    <source>
        <dbReference type="ARBA" id="ARBA00003540"/>
    </source>
</evidence>
<dbReference type="AlphaFoldDB" id="L8Y0Y9"/>
<accession>L8Y0Y9</accession>
<evidence type="ECO:0000313" key="15">
    <source>
        <dbReference type="Proteomes" id="UP000011617"/>
    </source>
</evidence>
<evidence type="ECO:0000256" key="10">
    <source>
        <dbReference type="ARBA" id="ARBA00022989"/>
    </source>
</evidence>